<gene>
    <name evidence="1" type="ORF">Xcel_3382</name>
</gene>
<sequence length="151" mass="16273">MYFQIDDTRVLVTKPSPLFAHAEMVKRHAVGQPVYEAGHVCTRLCSLFGGQCRAFLGHTIGPEPRPREFLELDGVEVDHAGTPTGREITFRVANAVHIVLYRALLGATVTRLWGRTAEDTLAALGHPDAAIDTNGTITVDSAPIGTIAVIS</sequence>
<evidence type="ECO:0000313" key="2">
    <source>
        <dbReference type="Proteomes" id="UP000002255"/>
    </source>
</evidence>
<name>D1C0R5_XYLCX</name>
<reference evidence="1 2" key="1">
    <citation type="journal article" date="2010" name="Stand. Genomic Sci.">
        <title>Complete genome sequence of Xylanimonas cellulosilytica type strain (XIL07).</title>
        <authorList>
            <person name="Foster B."/>
            <person name="Pukall R."/>
            <person name="Abt B."/>
            <person name="Nolan M."/>
            <person name="Glavina Del Rio T."/>
            <person name="Chen F."/>
            <person name="Lucas S."/>
            <person name="Tice H."/>
            <person name="Pitluck S."/>
            <person name="Cheng J.-F."/>
            <person name="Chertkov O."/>
            <person name="Brettin T."/>
            <person name="Han C."/>
            <person name="Detter J.C."/>
            <person name="Bruce D."/>
            <person name="Goodwin L."/>
            <person name="Ivanova N."/>
            <person name="Mavromatis K."/>
            <person name="Pati A."/>
            <person name="Mikhailova N."/>
            <person name="Chen A."/>
            <person name="Palaniappan K."/>
            <person name="Land M."/>
            <person name="Hauser L."/>
            <person name="Chang Y.-J."/>
            <person name="Jeffries C.D."/>
            <person name="Chain P."/>
            <person name="Rohde M."/>
            <person name="Goeker M."/>
            <person name="Bristow J."/>
            <person name="Eisen J.A."/>
            <person name="Markowitz V."/>
            <person name="Hugenholtz P."/>
            <person name="Kyrpides N.C."/>
            <person name="Klenk H.-P."/>
            <person name="Lapidus A."/>
        </authorList>
    </citation>
    <scope>NUCLEOTIDE SEQUENCE [LARGE SCALE GENOMIC DNA]</scope>
    <source>
        <strain evidence="2">DSM 15894 / CECT 5975 / LMG 20990 / XIL07</strain>
        <plasmid evidence="2">Plasmid pXCEL01</plasmid>
    </source>
</reference>
<dbReference type="RefSeq" id="WP_012880121.1">
    <property type="nucleotide sequence ID" value="NC_013531.1"/>
</dbReference>
<dbReference type="AlphaFoldDB" id="D1C0R5"/>
<organism evidence="1 2">
    <name type="scientific">Xylanimonas cellulosilytica (strain DSM 15894 / JCM 12276 / CECT 5975 / KCTC 9989 / LMG 20990 / NBRC 107835 / XIL07)</name>
    <dbReference type="NCBI Taxonomy" id="446471"/>
    <lineage>
        <taxon>Bacteria</taxon>
        <taxon>Bacillati</taxon>
        <taxon>Actinomycetota</taxon>
        <taxon>Actinomycetes</taxon>
        <taxon>Micrococcales</taxon>
        <taxon>Promicromonosporaceae</taxon>
        <taxon>Xylanimonas</taxon>
    </lineage>
</organism>
<geneLocation type="plasmid" evidence="1 2">
    <name>pXCEL01</name>
</geneLocation>
<dbReference type="KEGG" id="xce:Xcel_3382"/>
<proteinExistence type="predicted"/>
<dbReference type="Proteomes" id="UP000002255">
    <property type="component" value="Plasmid pXCEL01"/>
</dbReference>
<dbReference type="HOGENOM" id="CLU_1730721_0_0_11"/>
<accession>D1C0R5</accession>
<protein>
    <submittedName>
        <fullName evidence="1">Uncharacterized protein</fullName>
    </submittedName>
</protein>
<keyword evidence="2" id="KW-1185">Reference proteome</keyword>
<evidence type="ECO:0000313" key="1">
    <source>
        <dbReference type="EMBL" id="ACZ32381.1"/>
    </source>
</evidence>
<keyword evidence="1" id="KW-0614">Plasmid</keyword>
<dbReference type="EMBL" id="CP001822">
    <property type="protein sequence ID" value="ACZ32381.1"/>
    <property type="molecule type" value="Genomic_DNA"/>
</dbReference>